<dbReference type="EMBL" id="CAKOGP040000335">
    <property type="protein sequence ID" value="CAJ1934380.1"/>
    <property type="molecule type" value="Genomic_DNA"/>
</dbReference>
<evidence type="ECO:0000313" key="2">
    <source>
        <dbReference type="EMBL" id="CAJ1934380.1"/>
    </source>
</evidence>
<accession>A0AAD2CIR8</accession>
<reference evidence="2" key="1">
    <citation type="submission" date="2023-08" db="EMBL/GenBank/DDBJ databases">
        <authorList>
            <person name="Audoor S."/>
            <person name="Bilcke G."/>
        </authorList>
    </citation>
    <scope>NUCLEOTIDE SEQUENCE</scope>
</reference>
<keyword evidence="1" id="KW-0812">Transmembrane</keyword>
<evidence type="ECO:0000256" key="1">
    <source>
        <dbReference type="SAM" id="Phobius"/>
    </source>
</evidence>
<name>A0AAD2CIR8_9STRA</name>
<dbReference type="AlphaFoldDB" id="A0AAD2CIR8"/>
<protein>
    <submittedName>
        <fullName evidence="2">Uncharacterized protein</fullName>
    </submittedName>
</protein>
<keyword evidence="1" id="KW-1133">Transmembrane helix</keyword>
<organism evidence="2 3">
    <name type="scientific">Cylindrotheca closterium</name>
    <dbReference type="NCBI Taxonomy" id="2856"/>
    <lineage>
        <taxon>Eukaryota</taxon>
        <taxon>Sar</taxon>
        <taxon>Stramenopiles</taxon>
        <taxon>Ochrophyta</taxon>
        <taxon>Bacillariophyta</taxon>
        <taxon>Bacillariophyceae</taxon>
        <taxon>Bacillariophycidae</taxon>
        <taxon>Bacillariales</taxon>
        <taxon>Bacillariaceae</taxon>
        <taxon>Cylindrotheca</taxon>
    </lineage>
</organism>
<gene>
    <name evidence="2" type="ORF">CYCCA115_LOCUS3727</name>
</gene>
<sequence length="193" mass="22281">MPIREIVNALFLTYVGTEWMLQSSNELGKHQHDSFQVFLRILQNNKLFVALVSFLNIVDTFKRILPSLEGLWQLRILLAATAYVFALYVDCKRKLPSLELSSFLRQVAMAFLKVLPIYPFLAVLISFVFLFVISIFETLHLPLELLNMPIYYGTLYGPFSYIYYIVKRQVIESTTSLPTNNMAAGEMTAYFAR</sequence>
<feature type="transmembrane region" description="Helical" evidence="1">
    <location>
        <begin position="148"/>
        <end position="166"/>
    </location>
</feature>
<keyword evidence="1" id="KW-0472">Membrane</keyword>
<dbReference type="Proteomes" id="UP001295423">
    <property type="component" value="Unassembled WGS sequence"/>
</dbReference>
<feature type="transmembrane region" description="Helical" evidence="1">
    <location>
        <begin position="71"/>
        <end position="89"/>
    </location>
</feature>
<proteinExistence type="predicted"/>
<feature type="transmembrane region" description="Helical" evidence="1">
    <location>
        <begin position="110"/>
        <end position="136"/>
    </location>
</feature>
<keyword evidence="3" id="KW-1185">Reference proteome</keyword>
<comment type="caution">
    <text evidence="2">The sequence shown here is derived from an EMBL/GenBank/DDBJ whole genome shotgun (WGS) entry which is preliminary data.</text>
</comment>
<evidence type="ECO:0000313" key="3">
    <source>
        <dbReference type="Proteomes" id="UP001295423"/>
    </source>
</evidence>